<accession>A0A1E5VIX2</accession>
<reference evidence="1 2" key="1">
    <citation type="submission" date="2016-09" db="EMBL/GenBank/DDBJ databases">
        <title>The draft genome of Dichanthelium oligosanthes: A C3 panicoid grass species.</title>
        <authorList>
            <person name="Studer A.J."/>
            <person name="Schnable J.C."/>
            <person name="Brutnell T.P."/>
        </authorList>
    </citation>
    <scope>NUCLEOTIDE SEQUENCE [LARGE SCALE GENOMIC DNA]</scope>
    <source>
        <strain evidence="2">cv. Kellogg 1175</strain>
        <tissue evidence="1">Leaf</tissue>
    </source>
</reference>
<proteinExistence type="predicted"/>
<comment type="caution">
    <text evidence="1">The sequence shown here is derived from an EMBL/GenBank/DDBJ whole genome shotgun (WGS) entry which is preliminary data.</text>
</comment>
<keyword evidence="2" id="KW-1185">Reference proteome</keyword>
<protein>
    <recommendedName>
        <fullName evidence="3">PB1 domain-containing protein</fullName>
    </recommendedName>
</protein>
<dbReference type="OrthoDB" id="673781at2759"/>
<dbReference type="EMBL" id="LWDX02038158">
    <property type="protein sequence ID" value="OEL25093.1"/>
    <property type="molecule type" value="Genomic_DNA"/>
</dbReference>
<evidence type="ECO:0008006" key="3">
    <source>
        <dbReference type="Google" id="ProtNLM"/>
    </source>
</evidence>
<dbReference type="AlphaFoldDB" id="A0A1E5VIX2"/>
<sequence length="112" mass="13015">LEIRLVGNSRSRKEFSYFIISMVVDSDTCNFKDLVDEIVEKYPPRYHECVTVAYYDDSSKTHLEVKTDQELIPMFAKQIDSKMVNMVIAYTLPKEIPRWPTISESLVDSQST</sequence>
<feature type="non-terminal residue" evidence="1">
    <location>
        <position position="1"/>
    </location>
</feature>
<dbReference type="Proteomes" id="UP000095767">
    <property type="component" value="Unassembled WGS sequence"/>
</dbReference>
<evidence type="ECO:0000313" key="2">
    <source>
        <dbReference type="Proteomes" id="UP000095767"/>
    </source>
</evidence>
<evidence type="ECO:0000313" key="1">
    <source>
        <dbReference type="EMBL" id="OEL25093.1"/>
    </source>
</evidence>
<gene>
    <name evidence="1" type="ORF">BAE44_0013888</name>
</gene>
<organism evidence="1 2">
    <name type="scientific">Dichanthelium oligosanthes</name>
    <dbReference type="NCBI Taxonomy" id="888268"/>
    <lineage>
        <taxon>Eukaryota</taxon>
        <taxon>Viridiplantae</taxon>
        <taxon>Streptophyta</taxon>
        <taxon>Embryophyta</taxon>
        <taxon>Tracheophyta</taxon>
        <taxon>Spermatophyta</taxon>
        <taxon>Magnoliopsida</taxon>
        <taxon>Liliopsida</taxon>
        <taxon>Poales</taxon>
        <taxon>Poaceae</taxon>
        <taxon>PACMAD clade</taxon>
        <taxon>Panicoideae</taxon>
        <taxon>Panicodae</taxon>
        <taxon>Paniceae</taxon>
        <taxon>Dichantheliinae</taxon>
        <taxon>Dichanthelium</taxon>
    </lineage>
</organism>
<name>A0A1E5VIX2_9POAL</name>